<keyword evidence="2" id="KW-0614">Plasmid</keyword>
<gene>
    <name evidence="2" type="ORF">Dgeo_2928</name>
</gene>
<dbReference type="Proteomes" id="UP000002431">
    <property type="component" value="Plasmid pDGEO02"/>
</dbReference>
<keyword evidence="1" id="KW-0812">Transmembrane</keyword>
<evidence type="ECO:0000313" key="3">
    <source>
        <dbReference type="Proteomes" id="UP000002431"/>
    </source>
</evidence>
<keyword evidence="3" id="KW-1185">Reference proteome</keyword>
<geneLocation type="plasmid" evidence="2 3">
    <name>pDGEO02</name>
</geneLocation>
<dbReference type="AlphaFoldDB" id="A8ZR62"/>
<proteinExistence type="predicted"/>
<dbReference type="RefSeq" id="WP_012173408.1">
    <property type="nucleotide sequence ID" value="NC_009939.1"/>
</dbReference>
<organism evidence="2 3">
    <name type="scientific">Deinococcus geothermalis (strain DSM 11300 / CIP 105573 / AG-3a)</name>
    <dbReference type="NCBI Taxonomy" id="319795"/>
    <lineage>
        <taxon>Bacteria</taxon>
        <taxon>Thermotogati</taxon>
        <taxon>Deinococcota</taxon>
        <taxon>Deinococci</taxon>
        <taxon>Deinococcales</taxon>
        <taxon>Deinococcaceae</taxon>
        <taxon>Deinococcus</taxon>
    </lineage>
</organism>
<dbReference type="HOGENOM" id="CLU_2368191_0_0_0"/>
<dbReference type="EMBL" id="CP000856">
    <property type="protein sequence ID" value="ABW34971.1"/>
    <property type="molecule type" value="Genomic_DNA"/>
</dbReference>
<keyword evidence="1" id="KW-0472">Membrane</keyword>
<name>A8ZR62_DEIGD</name>
<keyword evidence="1" id="KW-1133">Transmembrane helix</keyword>
<evidence type="ECO:0000313" key="2">
    <source>
        <dbReference type="EMBL" id="ABW34971.1"/>
    </source>
</evidence>
<reference evidence="2" key="1">
    <citation type="submission" date="2007-10" db="EMBL/GenBank/DDBJ databases">
        <title>Complete sequence of Plasmid2 pDGEO02 of Deinococcus geothermalis DSM 11300.</title>
        <authorList>
            <consortium name="US DOE Joint Genome Institute"/>
            <person name="Copeland A."/>
            <person name="Lucas S."/>
            <person name="Lapidus A."/>
            <person name="Barry K."/>
            <person name="Detter J.C."/>
            <person name="Glavina del Rio T."/>
            <person name="Hammon N."/>
            <person name="Israni S."/>
            <person name="Dalin E."/>
            <person name="Tice H."/>
            <person name="Pitluck S."/>
            <person name="Brettin T."/>
            <person name="Bruce D."/>
            <person name="Han C."/>
            <person name="Tapia R."/>
            <person name="Saunders E."/>
            <person name="Gilna P."/>
            <person name="Schmutz J."/>
            <person name="Larimer F."/>
            <person name="Land M."/>
            <person name="Hauser L."/>
            <person name="Kyrpides N."/>
            <person name="Kim E."/>
            <person name="Daly M.J."/>
            <person name="Fredrickson J.K."/>
            <person name="Makarova K.S."/>
            <person name="Gaidamakova E.K."/>
            <person name="Zhai M."/>
            <person name="Richardson P."/>
        </authorList>
    </citation>
    <scope>NUCLEOTIDE SEQUENCE [LARGE SCALE GENOMIC DNA]</scope>
    <source>
        <strain evidence="2">DSM 11300</strain>
        <plasmid evidence="2">pDGEO02</plasmid>
    </source>
</reference>
<dbReference type="KEGG" id="dge:Dgeo_2928"/>
<evidence type="ECO:0000256" key="1">
    <source>
        <dbReference type="SAM" id="Phobius"/>
    </source>
</evidence>
<accession>A8ZR62</accession>
<sequence length="95" mass="10631">MLVLIARRHLPVSSLPVTIFLLGLLFTFRLIAPAISRKRERALVQILADVTTGKYPAAPDEVWLFKRRGWWTCTRKLTPLGEAALARGRGEGHPA</sequence>
<feature type="transmembrane region" description="Helical" evidence="1">
    <location>
        <begin position="12"/>
        <end position="32"/>
    </location>
</feature>
<protein>
    <submittedName>
        <fullName evidence="2">Uncharacterized protein</fullName>
    </submittedName>
</protein>